<feature type="transmembrane region" description="Helical" evidence="2">
    <location>
        <begin position="62"/>
        <end position="81"/>
    </location>
</feature>
<keyword evidence="2" id="KW-0472">Membrane</keyword>
<feature type="transmembrane region" description="Helical" evidence="2">
    <location>
        <begin position="286"/>
        <end position="309"/>
    </location>
</feature>
<sequence length="395" mass="42855">MTSSAAATSTIAPAPAAAPTPGKSHYVILDGLRGVASLLVVVFHLFEAYAGGSPQKQIINHGYLAVDFFFLLSGFVIAYAYDDRWGGQGQGQGESMSQWSFYKRRLVRLQPMIVIGGLVGAALLAFQHYSIFPKLPTATTWQVIGVLLLGFVMIPLRPSAEIRGWGEIYPLNGPQWSLFYEYIANILYAVGLRKLPIRWLGVLVAVSALALVGLLVLGPRGDVIGGWALDANGIQIGLTRVMFPFFAGVLLMRLGKRIKVRHGFALCSLLLVAALALPRFGGTERLWLNGLYEAACIILLFPLIVAIGAGEKDADGPSVRIARFFGDLSYPLYITHYPLIYIYTGWVIDRKIPAAQGALVGAGVFVAAVAIAWACLKLIDEPVRRWLSARVLARG</sequence>
<dbReference type="EMBL" id="JADWOX010000021">
    <property type="protein sequence ID" value="MBI1686391.1"/>
    <property type="molecule type" value="Genomic_DNA"/>
</dbReference>
<feature type="transmembrane region" description="Helical" evidence="2">
    <location>
        <begin position="354"/>
        <end position="376"/>
    </location>
</feature>
<feature type="transmembrane region" description="Helical" evidence="2">
    <location>
        <begin position="199"/>
        <end position="219"/>
    </location>
</feature>
<feature type="transmembrane region" description="Helical" evidence="2">
    <location>
        <begin position="138"/>
        <end position="156"/>
    </location>
</feature>
<feature type="transmembrane region" description="Helical" evidence="2">
    <location>
        <begin position="231"/>
        <end position="251"/>
    </location>
</feature>
<proteinExistence type="predicted"/>
<keyword evidence="4" id="KW-0012">Acyltransferase</keyword>
<organism evidence="4 5">
    <name type="scientific">Caulobacter hibisci</name>
    <dbReference type="NCBI Taxonomy" id="2035993"/>
    <lineage>
        <taxon>Bacteria</taxon>
        <taxon>Pseudomonadati</taxon>
        <taxon>Pseudomonadota</taxon>
        <taxon>Alphaproteobacteria</taxon>
        <taxon>Caulobacterales</taxon>
        <taxon>Caulobacteraceae</taxon>
        <taxon>Caulobacter</taxon>
    </lineage>
</organism>
<feature type="domain" description="Acyltransferase 3" evidence="3">
    <location>
        <begin position="29"/>
        <end position="375"/>
    </location>
</feature>
<evidence type="ECO:0000256" key="1">
    <source>
        <dbReference type="SAM" id="MobiDB-lite"/>
    </source>
</evidence>
<dbReference type="Pfam" id="PF01757">
    <property type="entry name" value="Acyl_transf_3"/>
    <property type="match status" value="1"/>
</dbReference>
<comment type="caution">
    <text evidence="4">The sequence shown here is derived from an EMBL/GenBank/DDBJ whole genome shotgun (WGS) entry which is preliminary data.</text>
</comment>
<accession>A0ABS0T3Q1</accession>
<keyword evidence="4" id="KW-0808">Transferase</keyword>
<feature type="region of interest" description="Disordered" evidence="1">
    <location>
        <begin position="1"/>
        <end position="20"/>
    </location>
</feature>
<feature type="transmembrane region" description="Helical" evidence="2">
    <location>
        <begin position="263"/>
        <end position="280"/>
    </location>
</feature>
<gene>
    <name evidence="4" type="ORF">I4Q42_22200</name>
</gene>
<dbReference type="PANTHER" id="PTHR23028:SF134">
    <property type="entry name" value="PUTATIVE (AFU_ORTHOLOGUE AFUA_4G08520)-RELATED"/>
    <property type="match status" value="1"/>
</dbReference>
<dbReference type="PANTHER" id="PTHR23028">
    <property type="entry name" value="ACETYLTRANSFERASE"/>
    <property type="match status" value="1"/>
</dbReference>
<protein>
    <submittedName>
        <fullName evidence="4">Acyltransferase</fullName>
    </submittedName>
</protein>
<dbReference type="Proteomes" id="UP000639859">
    <property type="component" value="Unassembled WGS sequence"/>
</dbReference>
<feature type="transmembrane region" description="Helical" evidence="2">
    <location>
        <begin position="109"/>
        <end position="126"/>
    </location>
</feature>
<feature type="transmembrane region" description="Helical" evidence="2">
    <location>
        <begin position="330"/>
        <end position="348"/>
    </location>
</feature>
<dbReference type="InterPro" id="IPR002656">
    <property type="entry name" value="Acyl_transf_3_dom"/>
</dbReference>
<evidence type="ECO:0000256" key="2">
    <source>
        <dbReference type="SAM" id="Phobius"/>
    </source>
</evidence>
<evidence type="ECO:0000313" key="4">
    <source>
        <dbReference type="EMBL" id="MBI1686391.1"/>
    </source>
</evidence>
<keyword evidence="2" id="KW-0812">Transmembrane</keyword>
<dbReference type="InterPro" id="IPR050879">
    <property type="entry name" value="Acyltransferase_3"/>
</dbReference>
<keyword evidence="5" id="KW-1185">Reference proteome</keyword>
<evidence type="ECO:0000259" key="3">
    <source>
        <dbReference type="Pfam" id="PF01757"/>
    </source>
</evidence>
<evidence type="ECO:0000313" key="5">
    <source>
        <dbReference type="Proteomes" id="UP000639859"/>
    </source>
</evidence>
<name>A0ABS0T3Q1_9CAUL</name>
<feature type="transmembrane region" description="Helical" evidence="2">
    <location>
        <begin position="32"/>
        <end position="50"/>
    </location>
</feature>
<keyword evidence="2" id="KW-1133">Transmembrane helix</keyword>
<feature type="transmembrane region" description="Helical" evidence="2">
    <location>
        <begin position="176"/>
        <end position="192"/>
    </location>
</feature>
<dbReference type="RefSeq" id="WP_198578280.1">
    <property type="nucleotide sequence ID" value="NZ_JADWOX010000021.1"/>
</dbReference>
<dbReference type="GO" id="GO:0016746">
    <property type="term" value="F:acyltransferase activity"/>
    <property type="evidence" value="ECO:0007669"/>
    <property type="project" value="UniProtKB-KW"/>
</dbReference>
<reference evidence="4 5" key="1">
    <citation type="submission" date="2020-11" db="EMBL/GenBank/DDBJ databases">
        <title>genome sequence of strain KACC 18849.</title>
        <authorList>
            <person name="Gao J."/>
            <person name="Zhang X."/>
        </authorList>
    </citation>
    <scope>NUCLEOTIDE SEQUENCE [LARGE SCALE GENOMIC DNA]</scope>
    <source>
        <strain evidence="4 5">KACC 18849</strain>
    </source>
</reference>